<dbReference type="OrthoDB" id="66964at2759"/>
<evidence type="ECO:0000256" key="1">
    <source>
        <dbReference type="SAM" id="MobiDB-lite"/>
    </source>
</evidence>
<dbReference type="AlphaFoldDB" id="A0A9P0GIF5"/>
<dbReference type="PANTHER" id="PTHR37162:SF1">
    <property type="entry name" value="BED-TYPE DOMAIN-CONTAINING PROTEIN"/>
    <property type="match status" value="1"/>
</dbReference>
<dbReference type="InterPro" id="IPR036671">
    <property type="entry name" value="DPH_MB_sf"/>
</dbReference>
<dbReference type="EMBL" id="OV651817">
    <property type="protein sequence ID" value="CAH1110915.1"/>
    <property type="molecule type" value="Genomic_DNA"/>
</dbReference>
<organism evidence="2 3">
    <name type="scientific">Psylliodes chrysocephalus</name>
    <dbReference type="NCBI Taxonomy" id="3402493"/>
    <lineage>
        <taxon>Eukaryota</taxon>
        <taxon>Metazoa</taxon>
        <taxon>Ecdysozoa</taxon>
        <taxon>Arthropoda</taxon>
        <taxon>Hexapoda</taxon>
        <taxon>Insecta</taxon>
        <taxon>Pterygota</taxon>
        <taxon>Neoptera</taxon>
        <taxon>Endopterygota</taxon>
        <taxon>Coleoptera</taxon>
        <taxon>Polyphaga</taxon>
        <taxon>Cucujiformia</taxon>
        <taxon>Chrysomeloidea</taxon>
        <taxon>Chrysomelidae</taxon>
        <taxon>Galerucinae</taxon>
        <taxon>Alticini</taxon>
        <taxon>Psylliodes</taxon>
    </lineage>
</organism>
<dbReference type="Gene3D" id="3.10.660.10">
    <property type="entry name" value="DPH Zinc finger"/>
    <property type="match status" value="1"/>
</dbReference>
<evidence type="ECO:0000313" key="3">
    <source>
        <dbReference type="Proteomes" id="UP001153636"/>
    </source>
</evidence>
<name>A0A9P0GIF5_9CUCU</name>
<proteinExistence type="predicted"/>
<feature type="region of interest" description="Disordered" evidence="1">
    <location>
        <begin position="81"/>
        <end position="103"/>
    </location>
</feature>
<dbReference type="Proteomes" id="UP001153636">
    <property type="component" value="Chromosome 5"/>
</dbReference>
<accession>A0A9P0GIF5</accession>
<reference evidence="2" key="1">
    <citation type="submission" date="2022-01" db="EMBL/GenBank/DDBJ databases">
        <authorList>
            <person name="King R."/>
        </authorList>
    </citation>
    <scope>NUCLEOTIDE SEQUENCE</scope>
</reference>
<dbReference type="PANTHER" id="PTHR37162">
    <property type="entry name" value="HAT FAMILY DIMERISATION DOMAINCONTAINING PROTEIN-RELATED"/>
    <property type="match status" value="1"/>
</dbReference>
<sequence>MTNPIRELQEFRSNVCSPLPYHRIIIIPTILNYYRLNRTHTHTQRHHPENSQNGFRGPQNIKIRRKLEGANIMCDSEVSDEFDLEKSGPSTPKRKRAIRSELARDEKKSRKQLFSIKWMEEEIFKSWLQTTEDPGKAKCKACQLILGAKRSDLLNHGKSQRHLKNIKTVQGTRPITEIFQSAKQDQNQIIADIRFSLLVAPHNFSFSSIDHLTETYDSTDISNTRLMCILVRYIYEKKKDKCELLELIPIKSDEGTAKGLYSLFKKCLDSFNLNVNNIVGYCSDNASVMMGNKESFKTYPLNENPQIVEELLAGEEVATCPSCSLIVKIIFDLETFKKEHGEIKRRGGRGGRGGVSKSLNRDQLISLGVGTKELIPGPVLQPPMLYPILEKRPVPLNVNMCIINNNNKIENSYLLHVSKATSSSNAFDLF</sequence>
<keyword evidence="3" id="KW-1185">Reference proteome</keyword>
<dbReference type="SUPFAM" id="SSF144217">
    <property type="entry name" value="CSL zinc finger"/>
    <property type="match status" value="1"/>
</dbReference>
<gene>
    <name evidence="2" type="ORF">PSYICH_LOCUS11354</name>
</gene>
<evidence type="ECO:0000313" key="2">
    <source>
        <dbReference type="EMBL" id="CAH1110915.1"/>
    </source>
</evidence>
<protein>
    <submittedName>
        <fullName evidence="2">Uncharacterized protein</fullName>
    </submittedName>
</protein>